<keyword evidence="2" id="KW-0503">Monooxygenase</keyword>
<dbReference type="PANTHER" id="PTHR34474">
    <property type="entry name" value="SIGNAL TRANSDUCTION PROTEIN TRAP"/>
    <property type="match status" value="1"/>
</dbReference>
<dbReference type="InterPro" id="IPR007138">
    <property type="entry name" value="ABM_dom"/>
</dbReference>
<dbReference type="PROSITE" id="PS51725">
    <property type="entry name" value="ABM"/>
    <property type="match status" value="1"/>
</dbReference>
<dbReference type="Gene3D" id="3.30.70.100">
    <property type="match status" value="1"/>
</dbReference>
<comment type="caution">
    <text evidence="2">The sequence shown here is derived from an EMBL/GenBank/DDBJ whole genome shotgun (WGS) entry which is preliminary data.</text>
</comment>
<dbReference type="EMBL" id="VFRP01000004">
    <property type="protein sequence ID" value="TPE52103.1"/>
    <property type="molecule type" value="Genomic_DNA"/>
</dbReference>
<sequence>MFVAMNRFQVVPGSEAAFEEMWRNRDSRLREVPGFESFRLLRGPSTEEHTLYISHSFWKDRAAFEAWTRSEQFRHAHAGAGERKPLYVGGPRFEGFETVLES</sequence>
<dbReference type="InterPro" id="IPR011008">
    <property type="entry name" value="Dimeric_a/b-barrel"/>
</dbReference>
<dbReference type="OrthoDB" id="9798115at2"/>
<keyword evidence="2" id="KW-0560">Oxidoreductase</keyword>
<reference evidence="2 3" key="1">
    <citation type="submission" date="2019-06" db="EMBL/GenBank/DDBJ databases">
        <title>A novel bacterium of genus Amaricoccus, isolated from marine sediment.</title>
        <authorList>
            <person name="Huang H."/>
            <person name="Mo K."/>
            <person name="Hu Y."/>
        </authorList>
    </citation>
    <scope>NUCLEOTIDE SEQUENCE [LARGE SCALE GENOMIC DNA]</scope>
    <source>
        <strain evidence="2 3">HB172011</strain>
    </source>
</reference>
<name>A0A501WQQ4_9RHOB</name>
<dbReference type="RefSeq" id="WP_140453345.1">
    <property type="nucleotide sequence ID" value="NZ_VFRP01000004.1"/>
</dbReference>
<feature type="domain" description="ABM" evidence="1">
    <location>
        <begin position="2"/>
        <end position="100"/>
    </location>
</feature>
<dbReference type="InterPro" id="IPR050404">
    <property type="entry name" value="Heme-degrading_MO"/>
</dbReference>
<dbReference type="PANTHER" id="PTHR34474:SF2">
    <property type="entry name" value="SIGNAL TRANSDUCTION PROTEIN TRAP"/>
    <property type="match status" value="1"/>
</dbReference>
<dbReference type="SUPFAM" id="SSF54909">
    <property type="entry name" value="Dimeric alpha+beta barrel"/>
    <property type="match status" value="1"/>
</dbReference>
<protein>
    <submittedName>
        <fullName evidence="2">Antibiotic biosynthesis monooxygenase</fullName>
    </submittedName>
</protein>
<accession>A0A501WQQ4</accession>
<dbReference type="GO" id="GO:0004497">
    <property type="term" value="F:monooxygenase activity"/>
    <property type="evidence" value="ECO:0007669"/>
    <property type="project" value="UniProtKB-KW"/>
</dbReference>
<organism evidence="2 3">
    <name type="scientific">Amaricoccus solimangrovi</name>
    <dbReference type="NCBI Taxonomy" id="2589815"/>
    <lineage>
        <taxon>Bacteria</taxon>
        <taxon>Pseudomonadati</taxon>
        <taxon>Pseudomonadota</taxon>
        <taxon>Alphaproteobacteria</taxon>
        <taxon>Rhodobacterales</taxon>
        <taxon>Paracoccaceae</taxon>
        <taxon>Amaricoccus</taxon>
    </lineage>
</organism>
<evidence type="ECO:0000259" key="1">
    <source>
        <dbReference type="PROSITE" id="PS51725"/>
    </source>
</evidence>
<evidence type="ECO:0000313" key="2">
    <source>
        <dbReference type="EMBL" id="TPE52103.1"/>
    </source>
</evidence>
<keyword evidence="3" id="KW-1185">Reference proteome</keyword>
<dbReference type="Proteomes" id="UP000319255">
    <property type="component" value="Unassembled WGS sequence"/>
</dbReference>
<evidence type="ECO:0000313" key="3">
    <source>
        <dbReference type="Proteomes" id="UP000319255"/>
    </source>
</evidence>
<dbReference type="AlphaFoldDB" id="A0A501WQQ4"/>
<proteinExistence type="predicted"/>
<dbReference type="Pfam" id="PF03992">
    <property type="entry name" value="ABM"/>
    <property type="match status" value="1"/>
</dbReference>
<gene>
    <name evidence="2" type="ORF">FJM51_06655</name>
</gene>